<evidence type="ECO:0000256" key="10">
    <source>
        <dbReference type="ARBA" id="ARBA00022723"/>
    </source>
</evidence>
<dbReference type="EC" id="3.1.1.32" evidence="5 18"/>
<keyword evidence="20" id="KW-1185">Reference proteome</keyword>
<dbReference type="EMBL" id="CP089977">
    <property type="protein sequence ID" value="UXZ05402.1"/>
    <property type="molecule type" value="Genomic_DNA"/>
</dbReference>
<comment type="subunit">
    <text evidence="4 18">Homodimer; dimerization is reversible, and the dimeric form is the active one.</text>
</comment>
<comment type="similarity">
    <text evidence="3 18">Belongs to the phospholipase A1 family.</text>
</comment>
<organism evidence="19 20">
    <name type="scientific">Moraxella nasicaprae</name>
    <dbReference type="NCBI Taxonomy" id="2904122"/>
    <lineage>
        <taxon>Bacteria</taxon>
        <taxon>Pseudomonadati</taxon>
        <taxon>Pseudomonadota</taxon>
        <taxon>Gammaproteobacteria</taxon>
        <taxon>Moraxellales</taxon>
        <taxon>Moraxellaceae</taxon>
        <taxon>Moraxella</taxon>
    </lineage>
</organism>
<accession>A0ABY6F625</accession>
<proteinExistence type="inferred from homology"/>
<feature type="signal peptide" evidence="18">
    <location>
        <begin position="1"/>
        <end position="22"/>
    </location>
</feature>
<dbReference type="InterPro" id="IPR036541">
    <property type="entry name" value="PLipase_A1_sf"/>
</dbReference>
<dbReference type="Pfam" id="PF02253">
    <property type="entry name" value="PLA1"/>
    <property type="match status" value="1"/>
</dbReference>
<dbReference type="EC" id="3.1.1.4" evidence="6 18"/>
<keyword evidence="9" id="KW-0812">Transmembrane</keyword>
<evidence type="ECO:0000256" key="2">
    <source>
        <dbReference type="ARBA" id="ARBA00001604"/>
    </source>
</evidence>
<dbReference type="RefSeq" id="WP_263076899.1">
    <property type="nucleotide sequence ID" value="NZ_CP089977.1"/>
</dbReference>
<evidence type="ECO:0000256" key="9">
    <source>
        <dbReference type="ARBA" id="ARBA00022692"/>
    </source>
</evidence>
<evidence type="ECO:0000256" key="13">
    <source>
        <dbReference type="ARBA" id="ARBA00022837"/>
    </source>
</evidence>
<evidence type="ECO:0000256" key="12">
    <source>
        <dbReference type="ARBA" id="ARBA00022801"/>
    </source>
</evidence>
<dbReference type="PANTHER" id="PTHR40457:SF1">
    <property type="entry name" value="PHOSPHOLIPASE A1"/>
    <property type="match status" value="1"/>
</dbReference>
<evidence type="ECO:0000313" key="20">
    <source>
        <dbReference type="Proteomes" id="UP001063782"/>
    </source>
</evidence>
<evidence type="ECO:0000256" key="4">
    <source>
        <dbReference type="ARBA" id="ARBA00011702"/>
    </source>
</evidence>
<reference evidence="19" key="1">
    <citation type="submission" date="2021-12" db="EMBL/GenBank/DDBJ databases">
        <title>taxonomy of Moraxella sp. ZY201224.</title>
        <authorList>
            <person name="Li F."/>
        </authorList>
    </citation>
    <scope>NUCLEOTIDE SEQUENCE</scope>
    <source>
        <strain evidence="19">ZY201224</strain>
    </source>
</reference>
<dbReference type="PRINTS" id="PR01486">
    <property type="entry name" value="PHPHLIPASEA1"/>
</dbReference>
<keyword evidence="17 18" id="KW-0998">Cell outer membrane</keyword>
<keyword evidence="10 18" id="KW-0479">Metal-binding</keyword>
<protein>
    <recommendedName>
        <fullName evidence="7 18">Phospholipase A1</fullName>
        <ecNumber evidence="5 18">3.1.1.32</ecNumber>
        <ecNumber evidence="6 18">3.1.1.4</ecNumber>
    </recommendedName>
    <alternativeName>
        <fullName evidence="18">Phosphatidylcholine 1-acylhydrolase</fullName>
    </alternativeName>
</protein>
<dbReference type="Proteomes" id="UP001063782">
    <property type="component" value="Chromosome"/>
</dbReference>
<evidence type="ECO:0000256" key="7">
    <source>
        <dbReference type="ARBA" id="ARBA00021726"/>
    </source>
</evidence>
<comment type="subcellular location">
    <subcellularLocation>
        <location evidence="18">Cell outer membrane</location>
        <topology evidence="18">Multi-pass membrane protein</topology>
    </subcellularLocation>
    <text evidence="18">One of the very few enzymes located there.</text>
</comment>
<keyword evidence="14 18" id="KW-0442">Lipid degradation</keyword>
<sequence length="394" mass="44035">MNKFLPSLSVLAVMALGVEAHADTSKINWQEHNITDRGEGEALFFECSSLINDAMRLACYDSLAQGQVPSFIAPKRQIELSSTLKSTVSGNRQVVYAAEDSKQAQPISSNDTKALQTAADRYTPLSLAFDLDRNNTGLWSARPHNPMYILPLYFNANPNRHPSTPSQEQVDYNQHQMQIPELKFQLSVKAKAAENLLGTDADLWVGYTQQSHWQVYNENNSRPFRAHDYQPEVFVTQPVKADLPFGGQLRMLGAGLVHHSNGEKDPLSRSWNRAYVMAGMEWDKLTVMPRLWARVADGEGKGKKNDNPDIMDYYGYGDVKFLYQLNSGGNISGTARYNPGSNRGALQLDYVHPIDKGISTYVQLFQGYGQSLIDYNKKTTGIGIGVMLNDWMGL</sequence>
<evidence type="ECO:0000256" key="6">
    <source>
        <dbReference type="ARBA" id="ARBA00013278"/>
    </source>
</evidence>
<keyword evidence="15 18" id="KW-0443">Lipid metabolism</keyword>
<keyword evidence="11 18" id="KW-0732">Signal</keyword>
<dbReference type="InterPro" id="IPR003187">
    <property type="entry name" value="PLipase_A1"/>
</dbReference>
<dbReference type="PANTHER" id="PTHR40457">
    <property type="entry name" value="PHOSPHOLIPASE A1"/>
    <property type="match status" value="1"/>
</dbReference>
<evidence type="ECO:0000256" key="3">
    <source>
        <dbReference type="ARBA" id="ARBA00010525"/>
    </source>
</evidence>
<name>A0ABY6F625_9GAMM</name>
<dbReference type="CDD" id="cd00541">
    <property type="entry name" value="OMPLA"/>
    <property type="match status" value="1"/>
</dbReference>
<evidence type="ECO:0000256" key="17">
    <source>
        <dbReference type="ARBA" id="ARBA00023237"/>
    </source>
</evidence>
<evidence type="ECO:0000256" key="8">
    <source>
        <dbReference type="ARBA" id="ARBA00022452"/>
    </source>
</evidence>
<comment type="catalytic activity">
    <reaction evidence="2 18">
        <text>a 1,2-diacyl-sn-glycero-3-phosphocholine + H2O = a 1-acyl-sn-glycero-3-phosphocholine + a fatty acid + H(+)</text>
        <dbReference type="Rhea" id="RHEA:15801"/>
        <dbReference type="ChEBI" id="CHEBI:15377"/>
        <dbReference type="ChEBI" id="CHEBI:15378"/>
        <dbReference type="ChEBI" id="CHEBI:28868"/>
        <dbReference type="ChEBI" id="CHEBI:57643"/>
        <dbReference type="ChEBI" id="CHEBI:58168"/>
        <dbReference type="EC" id="3.1.1.4"/>
    </reaction>
</comment>
<keyword evidence="12 18" id="KW-0378">Hydrolase</keyword>
<keyword evidence="13 18" id="KW-0106">Calcium</keyword>
<gene>
    <name evidence="19" type="ORF">LU297_02835</name>
</gene>
<comment type="function">
    <text evidence="18">Hydrolysis of phosphatidylcholine with phospholipase A2 (EC 3.1.1.4) and phospholipase A1 (EC 3.1.1.32) activities.</text>
</comment>
<comment type="cofactor">
    <cofactor evidence="18">
        <name>Ca(2+)</name>
        <dbReference type="ChEBI" id="CHEBI:29108"/>
    </cofactor>
    <text evidence="18">Binds 1 Ca(2+) ion per monomer. In the dimeric form the Ca(2+) is bound by different amino acids with binding of each Ca(2+) shared with ligands coming from each monomer. The Ca(2+) ion may have a role in catalysis.</text>
</comment>
<keyword evidence="8" id="KW-1134">Transmembrane beta strand</keyword>
<evidence type="ECO:0000256" key="5">
    <source>
        <dbReference type="ARBA" id="ARBA00013179"/>
    </source>
</evidence>
<evidence type="ECO:0000256" key="14">
    <source>
        <dbReference type="ARBA" id="ARBA00022963"/>
    </source>
</evidence>
<dbReference type="SUPFAM" id="SSF56931">
    <property type="entry name" value="Outer membrane phospholipase A (OMPLA)"/>
    <property type="match status" value="1"/>
</dbReference>
<evidence type="ECO:0000256" key="11">
    <source>
        <dbReference type="ARBA" id="ARBA00022729"/>
    </source>
</evidence>
<dbReference type="Gene3D" id="2.40.230.10">
    <property type="entry name" value="Phospholipase A1"/>
    <property type="match status" value="1"/>
</dbReference>
<feature type="chain" id="PRO_5045002357" description="Phospholipase A1" evidence="18">
    <location>
        <begin position="23"/>
        <end position="394"/>
    </location>
</feature>
<evidence type="ECO:0000313" key="19">
    <source>
        <dbReference type="EMBL" id="UXZ05402.1"/>
    </source>
</evidence>
<evidence type="ECO:0000256" key="18">
    <source>
        <dbReference type="RuleBase" id="RU366027"/>
    </source>
</evidence>
<comment type="catalytic activity">
    <reaction evidence="1 18">
        <text>a 1,2-diacyl-sn-glycero-3-phosphocholine + H2O = a 2-acyl-sn-glycero-3-phosphocholine + a fatty acid + H(+)</text>
        <dbReference type="Rhea" id="RHEA:18689"/>
        <dbReference type="ChEBI" id="CHEBI:15377"/>
        <dbReference type="ChEBI" id="CHEBI:15378"/>
        <dbReference type="ChEBI" id="CHEBI:28868"/>
        <dbReference type="ChEBI" id="CHEBI:57643"/>
        <dbReference type="ChEBI" id="CHEBI:57875"/>
        <dbReference type="EC" id="3.1.1.32"/>
    </reaction>
</comment>
<keyword evidence="16" id="KW-0472">Membrane</keyword>
<evidence type="ECO:0000256" key="15">
    <source>
        <dbReference type="ARBA" id="ARBA00023098"/>
    </source>
</evidence>
<evidence type="ECO:0000256" key="16">
    <source>
        <dbReference type="ARBA" id="ARBA00023136"/>
    </source>
</evidence>
<evidence type="ECO:0000256" key="1">
    <source>
        <dbReference type="ARBA" id="ARBA00000111"/>
    </source>
</evidence>